<feature type="region of interest" description="Disordered" evidence="1">
    <location>
        <begin position="858"/>
        <end position="881"/>
    </location>
</feature>
<evidence type="ECO:0000313" key="3">
    <source>
        <dbReference type="Proteomes" id="UP000221165"/>
    </source>
</evidence>
<dbReference type="OrthoDB" id="333848at2759"/>
<feature type="region of interest" description="Disordered" evidence="1">
    <location>
        <begin position="142"/>
        <end position="189"/>
    </location>
</feature>
<evidence type="ECO:0000313" key="2">
    <source>
        <dbReference type="EMBL" id="PHJ19799.1"/>
    </source>
</evidence>
<feature type="compositionally biased region" description="Basic and acidic residues" evidence="1">
    <location>
        <begin position="1621"/>
        <end position="1659"/>
    </location>
</feature>
<comment type="caution">
    <text evidence="2">The sequence shown here is derived from an EMBL/GenBank/DDBJ whole genome shotgun (WGS) entry which is preliminary data.</text>
</comment>
<feature type="region of interest" description="Disordered" evidence="1">
    <location>
        <begin position="1452"/>
        <end position="1491"/>
    </location>
</feature>
<feature type="region of interest" description="Disordered" evidence="1">
    <location>
        <begin position="1057"/>
        <end position="1138"/>
    </location>
</feature>
<feature type="compositionally biased region" description="Basic and acidic residues" evidence="1">
    <location>
        <begin position="334"/>
        <end position="352"/>
    </location>
</feature>
<accession>A0A2C6KS07</accession>
<feature type="region of interest" description="Disordered" evidence="1">
    <location>
        <begin position="208"/>
        <end position="248"/>
    </location>
</feature>
<feature type="compositionally biased region" description="Low complexity" evidence="1">
    <location>
        <begin position="232"/>
        <end position="246"/>
    </location>
</feature>
<feature type="compositionally biased region" description="Low complexity" evidence="1">
    <location>
        <begin position="353"/>
        <end position="363"/>
    </location>
</feature>
<feature type="compositionally biased region" description="Basic and acidic residues" evidence="1">
    <location>
        <begin position="1535"/>
        <end position="1568"/>
    </location>
</feature>
<feature type="region of interest" description="Disordered" evidence="1">
    <location>
        <begin position="1343"/>
        <end position="1384"/>
    </location>
</feature>
<feature type="compositionally biased region" description="Low complexity" evidence="1">
    <location>
        <begin position="413"/>
        <end position="439"/>
    </location>
</feature>
<dbReference type="EMBL" id="MIGC01003208">
    <property type="protein sequence ID" value="PHJ19799.1"/>
    <property type="molecule type" value="Genomic_DNA"/>
</dbReference>
<feature type="compositionally biased region" description="Basic and acidic residues" evidence="1">
    <location>
        <begin position="1369"/>
        <end position="1384"/>
    </location>
</feature>
<feature type="region of interest" description="Disordered" evidence="1">
    <location>
        <begin position="1529"/>
        <end position="1660"/>
    </location>
</feature>
<gene>
    <name evidence="2" type="ORF">CSUI_006368</name>
</gene>
<dbReference type="GeneID" id="94429742"/>
<feature type="compositionally biased region" description="Basic and acidic residues" evidence="1">
    <location>
        <begin position="1124"/>
        <end position="1138"/>
    </location>
</feature>
<feature type="compositionally biased region" description="Basic and acidic residues" evidence="1">
    <location>
        <begin position="1057"/>
        <end position="1083"/>
    </location>
</feature>
<reference evidence="2 3" key="1">
    <citation type="journal article" date="2017" name="Int. J. Parasitol.">
        <title>The genome of the protozoan parasite Cystoisospora suis and a reverse vaccinology approach to identify vaccine candidates.</title>
        <authorList>
            <person name="Palmieri N."/>
            <person name="Shrestha A."/>
            <person name="Ruttkowski B."/>
            <person name="Beck T."/>
            <person name="Vogl C."/>
            <person name="Tomley F."/>
            <person name="Blake D.P."/>
            <person name="Joachim A."/>
        </authorList>
    </citation>
    <scope>NUCLEOTIDE SEQUENCE [LARGE SCALE GENOMIC DNA]</scope>
    <source>
        <strain evidence="2 3">Wien I</strain>
    </source>
</reference>
<feature type="region of interest" description="Disordered" evidence="1">
    <location>
        <begin position="1690"/>
        <end position="1749"/>
    </location>
</feature>
<dbReference type="PANTHER" id="PTHR36812">
    <property type="entry name" value="NEUROFILAMENT TRIPLET M PROTEIN-LIKE PROTEIN"/>
    <property type="match status" value="1"/>
</dbReference>
<feature type="compositionally biased region" description="Low complexity" evidence="1">
    <location>
        <begin position="578"/>
        <end position="587"/>
    </location>
</feature>
<feature type="compositionally biased region" description="Basic and acidic residues" evidence="1">
    <location>
        <begin position="208"/>
        <end position="222"/>
    </location>
</feature>
<sequence length="1749" mass="199819">MSILSISLSPYHLHRRLRLVSPSPQSSSLSLSSFSSSLVKNTSTTLSLSSFNLSSSSFYLPSSSSSSVSLPSSSSPSSFSCSSSATGFFPSFPSTSSSSSLHSRDFSVPLPSHLSSLGALLHISQKFLSHIPRKCAGESSAFAAERKLSSSPSNRQERKEEEERGDKEREEEEEAREEKEEGNLHVSARREGQERYLHQPLELHEHFSQSRDLAKENEDKHQDPKKKKKGESFSSSSLKKGPSLSSRTFLALEDKKNKGEEEALLLGSEILQSFFDCTPSQWLDALRGVASICPQNRFGHEHRYRWRQETQSKIQLAKLDAYEWGEKRKKKKRWTDEIEREHEDEEKKEKETSSLSSSSSSFSPYRKLTGKWKKGEEKKRRKEREEKDERNPREAHNSLHRVCLNRHGEKDSSSLSPSSSSSSPSLSTPPSLSSSPSVSSSLSPSSFASASSSRLSLPLLLLPGDFPVECLLWRSYRFLPYLNSRQLVQLIEIADRLHFHDGRNLYHPSASSATLTSLSHLSSDASLSFFSLPSSSSSSPLPDLRAVLLREVMARLTRHTETYENKEEEEREGEHLTSSPSSVSSSSEARDESSSSTCHQSMEGSPSSRSRDSSRKRRREREERVHLFSLREIHIIVKYFASHVPAEIAGVLDRQGEGSLLGEKEREERHERGDVLNGRRFLGDQREEGEENERRRRRTIGRMKGERTMELERERFLSEFRMEDLLRSPEGKVFVIRQELACLFRLLLRSAISQLARLSDKKEQKHRDTQKDSETHTTQDLQEKKERSNDMHLHLSAHRVRKRETYGSDRSDLSPLEPPSTKLTTTCTNATPEKILDRHHGVSSTSSPLSFVASDLSLSSSSSSCSTLERSESTSSLRSRPPPFHENMVVPLLEACGKLQLVYLQPSFLRLLSLSFSSFLQSKSLLNIAKAFQFACKVEIPIEDLIAQKNGLFFHLLQRLSQPSEFFTLLYQERSPSAAQVALGQLGISMLYFLESTRQSIMEPFLSQQEEEEEKKKARDFYTHLLRLQEEVLYHILESVYLYVHWERMVLSPQLDRRSTRREGDSEREREKEGKSSKDDLNEIRATPTELLRNSRFSGGEEEEERDSFGHERLAYLDSQTEENEARKKEKSSYGVNEEKRRKIERIVMCILKNRKKKEKVTKKSKDLGELSPFLHRQIQTIAVAISLENPFLSSKLQRHHEEEEDQEEEEEEERRGKEEKKEEEECRDKKVSSVREEKESLKPLMCIAEKKKKKERSLGLSIGDMLYILLEATQPKDCVYIQKESSMHHSNISSTLRSLGVRHNVEVSRDPYVLDLLLSTRNTCIEVDGPLHFLTPRCSSSLPSSSLSSSRSSSFPTSKQSGFASDSIYERKEKNDEERKDLGGGRVEINEKVRTVSDPSEECLFLYDHKSRLKHRLLTKCGVHTLHIAWFDWPKRSHNQKTALIQLLSNSARQDQGERRQNASRLQTHRIYPSSLSSSSSLFSSSSSNSCEEDTPFTSALSSSCRKQEDHSLSFSCSFSPSFSNVEVYGENSGEDKEGEEKEAKDREEKDKEEGDREEKHREEKDNPPLQEICLHATPAENFIRRDSTPTAYTTGTATGPLSLPPSSSSLSGRENLSLLEKKERPLDRDDEGDRGRRHDNSTDSLKYDRERRERRDLGGYQDLRVYRPMFTRLCRSETFSFSSFEIDEETKSTRFQDYDSLVYEEDPKEDAERDSCGERKSDRFVSSSSSSSYGYYPSELPIFLEND</sequence>
<feature type="compositionally biased region" description="Basic and acidic residues" evidence="1">
    <location>
        <begin position="176"/>
        <end position="189"/>
    </location>
</feature>
<feature type="region of interest" description="Disordered" evidence="1">
    <location>
        <begin position="1197"/>
        <end position="1233"/>
    </location>
</feature>
<name>A0A2C6KS07_9APIC</name>
<feature type="compositionally biased region" description="Basic and acidic residues" evidence="1">
    <location>
        <begin position="803"/>
        <end position="812"/>
    </location>
</feature>
<feature type="compositionally biased region" description="Basic and acidic residues" evidence="1">
    <location>
        <begin position="155"/>
        <end position="168"/>
    </location>
</feature>
<feature type="compositionally biased region" description="Basic and acidic residues" evidence="1">
    <location>
        <begin position="1712"/>
        <end position="1725"/>
    </location>
</feature>
<feature type="compositionally biased region" description="Low complexity" evidence="1">
    <location>
        <begin position="1590"/>
        <end position="1613"/>
    </location>
</feature>
<dbReference type="Proteomes" id="UP000221165">
    <property type="component" value="Unassembled WGS sequence"/>
</dbReference>
<proteinExistence type="predicted"/>
<feature type="compositionally biased region" description="Acidic residues" evidence="1">
    <location>
        <begin position="1203"/>
        <end position="1213"/>
    </location>
</feature>
<feature type="region of interest" description="Disordered" evidence="1">
    <location>
        <begin position="559"/>
        <end position="621"/>
    </location>
</feature>
<feature type="compositionally biased region" description="Low complexity" evidence="1">
    <location>
        <begin position="1475"/>
        <end position="1491"/>
    </location>
</feature>
<feature type="compositionally biased region" description="Basic and acidic residues" evidence="1">
    <location>
        <begin position="373"/>
        <end position="397"/>
    </location>
</feature>
<dbReference type="PANTHER" id="PTHR36812:SF9">
    <property type="entry name" value="MYB-LIKE PROTEIN X ISOFORM X1"/>
    <property type="match status" value="1"/>
</dbReference>
<feature type="compositionally biased region" description="Basic and acidic residues" evidence="1">
    <location>
        <begin position="758"/>
        <end position="793"/>
    </location>
</feature>
<feature type="compositionally biased region" description="Basic and acidic residues" evidence="1">
    <location>
        <begin position="1214"/>
        <end position="1233"/>
    </location>
</feature>
<feature type="compositionally biased region" description="Low complexity" evidence="1">
    <location>
        <begin position="1343"/>
        <end position="1362"/>
    </location>
</feature>
<dbReference type="RefSeq" id="XP_067921492.1">
    <property type="nucleotide sequence ID" value="XM_068066531.1"/>
</dbReference>
<dbReference type="VEuPathDB" id="ToxoDB:CSUI_006368"/>
<feature type="region of interest" description="Disordered" evidence="1">
    <location>
        <begin position="758"/>
        <end position="827"/>
    </location>
</feature>
<evidence type="ECO:0000256" key="1">
    <source>
        <dbReference type="SAM" id="MobiDB-lite"/>
    </source>
</evidence>
<keyword evidence="3" id="KW-1185">Reference proteome</keyword>
<feature type="compositionally biased region" description="Low complexity" evidence="1">
    <location>
        <begin position="858"/>
        <end position="879"/>
    </location>
</feature>
<organism evidence="2 3">
    <name type="scientific">Cystoisospora suis</name>
    <dbReference type="NCBI Taxonomy" id="483139"/>
    <lineage>
        <taxon>Eukaryota</taxon>
        <taxon>Sar</taxon>
        <taxon>Alveolata</taxon>
        <taxon>Apicomplexa</taxon>
        <taxon>Conoidasida</taxon>
        <taxon>Coccidia</taxon>
        <taxon>Eucoccidiorida</taxon>
        <taxon>Eimeriorina</taxon>
        <taxon>Sarcocystidae</taxon>
        <taxon>Cystoisospora</taxon>
    </lineage>
</organism>
<protein>
    <submittedName>
        <fullName evidence="2">Rap domain-containing protein</fullName>
    </submittedName>
</protein>
<feature type="region of interest" description="Disordered" evidence="1">
    <location>
        <begin position="326"/>
        <end position="439"/>
    </location>
</feature>